<keyword evidence="1" id="KW-0479">Metal-binding</keyword>
<keyword evidence="8" id="KW-1185">Reference proteome</keyword>
<dbReference type="Pfam" id="PF07731">
    <property type="entry name" value="Cu-oxidase_2"/>
    <property type="match status" value="1"/>
</dbReference>
<sequence>MTKTLMRALSLGLMTNMGATLLPVLVYAGTYDLTVDKVLIDTGEFTKEGIGYNGKSPGPVLRFKEGEEVTINVANNLDETTSIHWHGLILPYQMDGVPKISFPGIKPGETFTYKFPIVQSGTHWFHSHSEFQEPDGAYGSIVIEPKKKEPFRFDRDYVVQFTDKHPHSGKRIMRNLKMAADYYNRKQQTLSDFFSDVKKNGFGETVTGRMDWGGMRMMASDIEDVQGFTPLINGMGPDQNWTGIFTPKERVRLRFINSSAMTYFDVRIPGLKMTVVAGDGNYVQPVTVDELRIGVAETYDVIVRPKEDKAYTIFGASMGRTAYARGTLAPREGMVAAIPEMTERPLLTMADMGMDHGNMVGMDHSSMKKMDHSNMKGMDHSNMKGMGSEEDAFYAVGSGLAPAAANGGKFLSYSDLKAQKPIYEHRKATREIELRLTGNMERYIWSINGVKYEDAEPLKLQYGERVRFKFVNETMMTHPMHLHGMWSILDVGAGKWNPAKHTISVAPGTTVYSETEVDAEGQWAFHCHLSYHADAGMFRKVVVEGGPKSASLNSSEEGVLQ</sequence>
<dbReference type="Gene3D" id="2.60.40.420">
    <property type="entry name" value="Cupredoxins - blue copper proteins"/>
    <property type="match status" value="3"/>
</dbReference>
<reference evidence="7" key="1">
    <citation type="submission" date="2022-06" db="EMBL/GenBank/DDBJ databases">
        <title>Sneathiella actinostolidae sp. nov., isolated from a sea anemonein the Western Pacific Ocean.</title>
        <authorList>
            <person name="Wei M.J."/>
        </authorList>
    </citation>
    <scope>NUCLEOTIDE SEQUENCE</scope>
    <source>
        <strain evidence="7">PHK-P5</strain>
    </source>
</reference>
<protein>
    <submittedName>
        <fullName evidence="7">Copper resistance system multicopper oxidase</fullName>
    </submittedName>
</protein>
<dbReference type="PROSITE" id="PS00079">
    <property type="entry name" value="MULTICOPPER_OXIDASE1"/>
    <property type="match status" value="1"/>
</dbReference>
<dbReference type="RefSeq" id="WP_251932276.1">
    <property type="nucleotide sequence ID" value="NZ_CP098747.1"/>
</dbReference>
<dbReference type="EMBL" id="CP098747">
    <property type="protein sequence ID" value="USG59555.1"/>
    <property type="molecule type" value="Genomic_DNA"/>
</dbReference>
<evidence type="ECO:0000256" key="3">
    <source>
        <dbReference type="ARBA" id="ARBA00023008"/>
    </source>
</evidence>
<dbReference type="InterPro" id="IPR034279">
    <property type="entry name" value="CuRO_3_CopA"/>
</dbReference>
<dbReference type="InterPro" id="IPR006376">
    <property type="entry name" value="Cu-R_CopA"/>
</dbReference>
<dbReference type="InterPro" id="IPR001117">
    <property type="entry name" value="Cu-oxidase_2nd"/>
</dbReference>
<feature type="domain" description="Plastocyanin-like" evidence="6">
    <location>
        <begin position="44"/>
        <end position="147"/>
    </location>
</feature>
<proteinExistence type="predicted"/>
<keyword evidence="3" id="KW-0186">Copper</keyword>
<dbReference type="InterPro" id="IPR011706">
    <property type="entry name" value="Cu-oxidase_C"/>
</dbReference>
<evidence type="ECO:0000259" key="4">
    <source>
        <dbReference type="Pfam" id="PF00394"/>
    </source>
</evidence>
<feature type="domain" description="Plastocyanin-like" evidence="5">
    <location>
        <begin position="428"/>
        <end position="544"/>
    </location>
</feature>
<evidence type="ECO:0000256" key="1">
    <source>
        <dbReference type="ARBA" id="ARBA00022723"/>
    </source>
</evidence>
<name>A0ABY4VX95_9PROT</name>
<evidence type="ECO:0000313" key="8">
    <source>
        <dbReference type="Proteomes" id="UP001056291"/>
    </source>
</evidence>
<evidence type="ECO:0000259" key="6">
    <source>
        <dbReference type="Pfam" id="PF07732"/>
    </source>
</evidence>
<dbReference type="Pfam" id="PF07732">
    <property type="entry name" value="Cu-oxidase_3"/>
    <property type="match status" value="1"/>
</dbReference>
<dbReference type="Proteomes" id="UP001056291">
    <property type="component" value="Chromosome"/>
</dbReference>
<dbReference type="InterPro" id="IPR008972">
    <property type="entry name" value="Cupredoxin"/>
</dbReference>
<evidence type="ECO:0000313" key="7">
    <source>
        <dbReference type="EMBL" id="USG59555.1"/>
    </source>
</evidence>
<dbReference type="InterPro" id="IPR045087">
    <property type="entry name" value="Cu-oxidase_fam"/>
</dbReference>
<dbReference type="CDD" id="cd13874">
    <property type="entry name" value="CuRO_2_CopA"/>
    <property type="match status" value="1"/>
</dbReference>
<dbReference type="SUPFAM" id="SSF49503">
    <property type="entry name" value="Cupredoxins"/>
    <property type="match status" value="3"/>
</dbReference>
<dbReference type="PANTHER" id="PTHR11709">
    <property type="entry name" value="MULTI-COPPER OXIDASE"/>
    <property type="match status" value="1"/>
</dbReference>
<evidence type="ECO:0000256" key="2">
    <source>
        <dbReference type="ARBA" id="ARBA00023002"/>
    </source>
</evidence>
<dbReference type="PROSITE" id="PS00080">
    <property type="entry name" value="MULTICOPPER_OXIDASE2"/>
    <property type="match status" value="1"/>
</dbReference>
<feature type="domain" description="Plastocyanin-like" evidence="4">
    <location>
        <begin position="230"/>
        <end position="316"/>
    </location>
</feature>
<evidence type="ECO:0000259" key="5">
    <source>
        <dbReference type="Pfam" id="PF07731"/>
    </source>
</evidence>
<dbReference type="Pfam" id="PF00394">
    <property type="entry name" value="Cu-oxidase"/>
    <property type="match status" value="1"/>
</dbReference>
<dbReference type="PANTHER" id="PTHR11709:SF394">
    <property type="entry name" value="FI03373P-RELATED"/>
    <property type="match status" value="1"/>
</dbReference>
<organism evidence="7 8">
    <name type="scientific">Sneathiella marina</name>
    <dbReference type="NCBI Taxonomy" id="2950108"/>
    <lineage>
        <taxon>Bacteria</taxon>
        <taxon>Pseudomonadati</taxon>
        <taxon>Pseudomonadota</taxon>
        <taxon>Alphaproteobacteria</taxon>
        <taxon>Sneathiellales</taxon>
        <taxon>Sneathiellaceae</taxon>
        <taxon>Sneathiella</taxon>
    </lineage>
</organism>
<dbReference type="CDD" id="cd13896">
    <property type="entry name" value="CuRO_3_CopA"/>
    <property type="match status" value="1"/>
</dbReference>
<dbReference type="NCBIfam" id="TIGR01480">
    <property type="entry name" value="copper_res_A"/>
    <property type="match status" value="1"/>
</dbReference>
<accession>A0ABY4VX95</accession>
<dbReference type="InterPro" id="IPR002355">
    <property type="entry name" value="Cu_oxidase_Cu_BS"/>
</dbReference>
<keyword evidence="2" id="KW-0560">Oxidoreductase</keyword>
<dbReference type="InterPro" id="IPR033138">
    <property type="entry name" value="Cu_oxidase_CS"/>
</dbReference>
<dbReference type="InterPro" id="IPR034282">
    <property type="entry name" value="CuRO_2_CopA"/>
</dbReference>
<gene>
    <name evidence="7" type="ORF">NBZ79_10175</name>
</gene>
<dbReference type="InterPro" id="IPR011707">
    <property type="entry name" value="Cu-oxidase-like_N"/>
</dbReference>